<dbReference type="PANTHER" id="PTHR11783">
    <property type="entry name" value="SULFOTRANSFERASE SULT"/>
    <property type="match status" value="1"/>
</dbReference>
<evidence type="ECO:0000313" key="4">
    <source>
        <dbReference type="EMBL" id="KAJ8298914.1"/>
    </source>
</evidence>
<sequence>MENYYSRQVLPEDLPVYDGLILPAFQELSQDAKKKIEAIRNLESRERSHWVSEIVEQLLAGKAEYSGKAKGDLFLEARDFVEHRINDIPSPRNLNTHLPFRMLPLKHIELNAKIIHILRNPKDVAVSAFHHSQKDVDLGHSHITSWDEFIDIFPNKWQIGDWKNWFTVAQNERFDAIYRDQMKDSDLKLIFSC</sequence>
<protein>
    <recommendedName>
        <fullName evidence="3">Sulfotransferase domain-containing protein</fullName>
    </recommendedName>
</protein>
<accession>A0ABQ9E0R5</accession>
<feature type="domain" description="Sulfotransferase" evidence="3">
    <location>
        <begin position="155"/>
        <end position="185"/>
    </location>
</feature>
<evidence type="ECO:0000313" key="5">
    <source>
        <dbReference type="Proteomes" id="UP001217089"/>
    </source>
</evidence>
<comment type="similarity">
    <text evidence="1">Belongs to the sulfotransferase 1 family.</text>
</comment>
<name>A0ABQ9E0R5_TEGGR</name>
<dbReference type="Gene3D" id="3.40.50.300">
    <property type="entry name" value="P-loop containing nucleotide triphosphate hydrolases"/>
    <property type="match status" value="2"/>
</dbReference>
<feature type="domain" description="Sulfotransferase" evidence="3">
    <location>
        <begin position="45"/>
        <end position="153"/>
    </location>
</feature>
<proteinExistence type="inferred from homology"/>
<evidence type="ECO:0000256" key="1">
    <source>
        <dbReference type="ARBA" id="ARBA00005771"/>
    </source>
</evidence>
<keyword evidence="2" id="KW-0808">Transferase</keyword>
<organism evidence="4 5">
    <name type="scientific">Tegillarca granosa</name>
    <name type="common">Malaysian cockle</name>
    <name type="synonym">Anadara granosa</name>
    <dbReference type="NCBI Taxonomy" id="220873"/>
    <lineage>
        <taxon>Eukaryota</taxon>
        <taxon>Metazoa</taxon>
        <taxon>Spiralia</taxon>
        <taxon>Lophotrochozoa</taxon>
        <taxon>Mollusca</taxon>
        <taxon>Bivalvia</taxon>
        <taxon>Autobranchia</taxon>
        <taxon>Pteriomorphia</taxon>
        <taxon>Arcoida</taxon>
        <taxon>Arcoidea</taxon>
        <taxon>Arcidae</taxon>
        <taxon>Tegillarca</taxon>
    </lineage>
</organism>
<dbReference type="SUPFAM" id="SSF52540">
    <property type="entry name" value="P-loop containing nucleoside triphosphate hydrolases"/>
    <property type="match status" value="1"/>
</dbReference>
<gene>
    <name evidence="4" type="ORF">KUTeg_022974</name>
</gene>
<dbReference type="EMBL" id="JARBDR010000921">
    <property type="protein sequence ID" value="KAJ8298914.1"/>
    <property type="molecule type" value="Genomic_DNA"/>
</dbReference>
<reference evidence="4 5" key="1">
    <citation type="submission" date="2022-12" db="EMBL/GenBank/DDBJ databases">
        <title>Chromosome-level genome of Tegillarca granosa.</title>
        <authorList>
            <person name="Kim J."/>
        </authorList>
    </citation>
    <scope>NUCLEOTIDE SEQUENCE [LARGE SCALE GENOMIC DNA]</scope>
    <source>
        <strain evidence="4">Teg-2019</strain>
        <tissue evidence="4">Adductor muscle</tissue>
    </source>
</reference>
<keyword evidence="5" id="KW-1185">Reference proteome</keyword>
<comment type="caution">
    <text evidence="4">The sequence shown here is derived from an EMBL/GenBank/DDBJ whole genome shotgun (WGS) entry which is preliminary data.</text>
</comment>
<dbReference type="Proteomes" id="UP001217089">
    <property type="component" value="Unassembled WGS sequence"/>
</dbReference>
<evidence type="ECO:0000256" key="2">
    <source>
        <dbReference type="ARBA" id="ARBA00022679"/>
    </source>
</evidence>
<dbReference type="InterPro" id="IPR027417">
    <property type="entry name" value="P-loop_NTPase"/>
</dbReference>
<dbReference type="Pfam" id="PF00685">
    <property type="entry name" value="Sulfotransfer_1"/>
    <property type="match status" value="2"/>
</dbReference>
<evidence type="ECO:0000259" key="3">
    <source>
        <dbReference type="Pfam" id="PF00685"/>
    </source>
</evidence>
<dbReference type="InterPro" id="IPR000863">
    <property type="entry name" value="Sulfotransferase_dom"/>
</dbReference>